<evidence type="ECO:0000256" key="1">
    <source>
        <dbReference type="SAM" id="Coils"/>
    </source>
</evidence>
<dbReference type="PATRIC" id="fig|946077.3.peg.2262"/>
<comment type="caution">
    <text evidence="2">The sequence shown here is derived from an EMBL/GenBank/DDBJ whole genome shotgun (WGS) entry which is preliminary data.</text>
</comment>
<gene>
    <name evidence="2" type="ORF">W5A_11224</name>
</gene>
<dbReference type="STRING" id="946077.W5A_11224"/>
<sequence length="294" mass="32343">MTQSKSSSGLKALAGLLGVALIGVAAYTVTLYKDKQDTTQKLTEQKELVIDELNSLKSDYDKAIADADAADEELIEARGRIEKYIDSVKSMKADISVLWKYRNQVNVLKKEREVLLAQNDSLRRSNSLISFQRDSTMVELTKQVVFSDSLVEQNTQLAKVVEIGATLSLSRLAVDAVIERSSGKLVSTQRSSRTDKLKVCFTIASNKIALAGDKQFYIQITGPSGAIMGAKAEATTEDKTITYSMLSNFYFENTALDVCEYLSKSSAGFTGGNYEIKIFDTKLNELGSTKFSLK</sequence>
<accession>I0W8I0</accession>
<name>I0W8I0_9FLAO</name>
<dbReference type="eggNOG" id="COG4768">
    <property type="taxonomic scope" value="Bacteria"/>
</dbReference>
<protein>
    <submittedName>
        <fullName evidence="2">Uncharacterized protein</fullName>
    </submittedName>
</protein>
<keyword evidence="1" id="KW-0175">Coiled coil</keyword>
<dbReference type="OrthoDB" id="1115172at2"/>
<feature type="coiled-coil region" evidence="1">
    <location>
        <begin position="39"/>
        <end position="73"/>
    </location>
</feature>
<dbReference type="RefSeq" id="WP_008240681.1">
    <property type="nucleotide sequence ID" value="NZ_AJJU01000034.1"/>
</dbReference>
<dbReference type="Proteomes" id="UP000005938">
    <property type="component" value="Unassembled WGS sequence"/>
</dbReference>
<organism evidence="2 3">
    <name type="scientific">Imtechella halotolerans K1</name>
    <dbReference type="NCBI Taxonomy" id="946077"/>
    <lineage>
        <taxon>Bacteria</taxon>
        <taxon>Pseudomonadati</taxon>
        <taxon>Bacteroidota</taxon>
        <taxon>Flavobacteriia</taxon>
        <taxon>Flavobacteriales</taxon>
        <taxon>Flavobacteriaceae</taxon>
        <taxon>Imtechella</taxon>
    </lineage>
</organism>
<dbReference type="AlphaFoldDB" id="I0W8I0"/>
<proteinExistence type="predicted"/>
<reference evidence="2 3" key="1">
    <citation type="journal article" date="2012" name="J. Bacteriol.">
        <title>Genome Sequence of the Halotolerant Bacterium Imtechella halotolerans K1T.</title>
        <authorList>
            <person name="Kumar S."/>
            <person name="Vikram S."/>
            <person name="Subramanian S."/>
            <person name="Raghava G.P."/>
            <person name="Pinnaka A.K."/>
        </authorList>
    </citation>
    <scope>NUCLEOTIDE SEQUENCE [LARGE SCALE GENOMIC DNA]</scope>
    <source>
        <strain evidence="2 3">K1</strain>
    </source>
</reference>
<dbReference type="EMBL" id="AJJU01000034">
    <property type="protein sequence ID" value="EID72696.1"/>
    <property type="molecule type" value="Genomic_DNA"/>
</dbReference>
<evidence type="ECO:0000313" key="3">
    <source>
        <dbReference type="Proteomes" id="UP000005938"/>
    </source>
</evidence>
<keyword evidence="3" id="KW-1185">Reference proteome</keyword>
<evidence type="ECO:0000313" key="2">
    <source>
        <dbReference type="EMBL" id="EID72696.1"/>
    </source>
</evidence>